<evidence type="ECO:0000256" key="1">
    <source>
        <dbReference type="ARBA" id="ARBA00001947"/>
    </source>
</evidence>
<dbReference type="RefSeq" id="WP_014244882.1">
    <property type="nucleotide sequence ID" value="NC_016620.1"/>
</dbReference>
<dbReference type="KEGG" id="bmx:BMS_2305"/>
<evidence type="ECO:0000313" key="5">
    <source>
        <dbReference type="EMBL" id="CBW27105.1"/>
    </source>
</evidence>
<proteinExistence type="inferred from homology"/>
<dbReference type="Gene3D" id="3.40.630.10">
    <property type="entry name" value="Zn peptidases"/>
    <property type="match status" value="1"/>
</dbReference>
<gene>
    <name evidence="5" type="ordered locus">BMS_2305</name>
</gene>
<dbReference type="GO" id="GO:0008270">
    <property type="term" value="F:zinc ion binding"/>
    <property type="evidence" value="ECO:0007669"/>
    <property type="project" value="InterPro"/>
</dbReference>
<dbReference type="EMBL" id="FQ312005">
    <property type="protein sequence ID" value="CBW27105.1"/>
    <property type="molecule type" value="Genomic_DNA"/>
</dbReference>
<dbReference type="InterPro" id="IPR000834">
    <property type="entry name" value="Peptidase_M14"/>
</dbReference>
<comment type="similarity">
    <text evidence="2 3">Belongs to the peptidase M14 family.</text>
</comment>
<dbReference type="GO" id="GO:0005615">
    <property type="term" value="C:extracellular space"/>
    <property type="evidence" value="ECO:0007669"/>
    <property type="project" value="TreeGrafter"/>
</dbReference>
<name>E1X4D3_HALMS</name>
<evidence type="ECO:0000256" key="3">
    <source>
        <dbReference type="PROSITE-ProRule" id="PRU01379"/>
    </source>
</evidence>
<keyword evidence="5" id="KW-0121">Carboxypeptidase</keyword>
<dbReference type="GO" id="GO:0004181">
    <property type="term" value="F:metallocarboxypeptidase activity"/>
    <property type="evidence" value="ECO:0007669"/>
    <property type="project" value="InterPro"/>
</dbReference>
<dbReference type="AlphaFoldDB" id="E1X4D3"/>
<dbReference type="STRING" id="862908.BMS_2305"/>
<keyword evidence="6" id="KW-1185">Reference proteome</keyword>
<evidence type="ECO:0000313" key="6">
    <source>
        <dbReference type="Proteomes" id="UP000008963"/>
    </source>
</evidence>
<dbReference type="PANTHER" id="PTHR11705">
    <property type="entry name" value="PROTEASE FAMILY M14 CARBOXYPEPTIDASE A,B"/>
    <property type="match status" value="1"/>
</dbReference>
<evidence type="ECO:0000259" key="4">
    <source>
        <dbReference type="PROSITE" id="PS52035"/>
    </source>
</evidence>
<comment type="cofactor">
    <cofactor evidence="1">
        <name>Zn(2+)</name>
        <dbReference type="ChEBI" id="CHEBI:29105"/>
    </cofactor>
</comment>
<dbReference type="SUPFAM" id="SSF53187">
    <property type="entry name" value="Zn-dependent exopeptidases"/>
    <property type="match status" value="1"/>
</dbReference>
<dbReference type="OrthoDB" id="5290270at2"/>
<protein>
    <submittedName>
        <fullName evidence="5">Carboxypeptidase</fullName>
    </submittedName>
</protein>
<keyword evidence="5" id="KW-0378">Hydrolase</keyword>
<comment type="caution">
    <text evidence="3">Lacks conserved residue(s) required for the propagation of feature annotation.</text>
</comment>
<dbReference type="eggNOG" id="COG2866">
    <property type="taxonomic scope" value="Bacteria"/>
</dbReference>
<dbReference type="PROSITE" id="PS52035">
    <property type="entry name" value="PEPTIDASE_M14"/>
    <property type="match status" value="1"/>
</dbReference>
<dbReference type="GO" id="GO:0006508">
    <property type="term" value="P:proteolysis"/>
    <property type="evidence" value="ECO:0007669"/>
    <property type="project" value="InterPro"/>
</dbReference>
<sequence length="320" mass="37137">MKEYNFEEQELINGLIEIMPPEVSVETLEVISYKESSYPLHCFTIGSAPKGAPTLLLIGGVHGLEKVGTHVVISYLSFLFEQLKWNTDLQKIFQNFKIVAIPMVNPVGVAHNMRSNGKGVDLMRNSPTEAIDKSLFLIGGHRLGNFLPWYRGRKKDPMQIEAKALCDKVKSIVSQSTHCLALDFHSGFGLKDRLWYPYAKTSTPFSAQNQVEKIQALFDKTIPHHIYKIEPQSDQYTTHGDLWDYLYDWKEENHPRHNFIPWTLEMGSWTWLKKNPIQLFSKLGLFNPIKDHRYSRTMRRHLLLIDFFSNITKNNEVWKK</sequence>
<dbReference type="HOGENOM" id="CLU_830613_0_0_7"/>
<reference evidence="6" key="1">
    <citation type="journal article" date="2013" name="ISME J.">
        <title>A small predatory core genome in the divergent marine Bacteriovorax marinus SJ and the terrestrial Bdellovibrio bacteriovorus.</title>
        <authorList>
            <person name="Crossman L.C."/>
            <person name="Chen H."/>
            <person name="Cerdeno-Tarraga A.M."/>
            <person name="Brooks K."/>
            <person name="Quail M.A."/>
            <person name="Pineiro S.A."/>
            <person name="Hobley L."/>
            <person name="Sockett R.E."/>
            <person name="Bentley S.D."/>
            <person name="Parkhill J."/>
            <person name="Williams H.N."/>
            <person name="Stine O.C."/>
        </authorList>
    </citation>
    <scope>NUCLEOTIDE SEQUENCE [LARGE SCALE GENOMIC DNA]</scope>
    <source>
        <strain evidence="6">ATCC BAA-682 / DSM 15412 / SJ</strain>
    </source>
</reference>
<accession>E1X4D3</accession>
<dbReference type="PANTHER" id="PTHR11705:SF119">
    <property type="entry name" value="OS02G0119300 PROTEIN"/>
    <property type="match status" value="1"/>
</dbReference>
<dbReference type="PATRIC" id="fig|862908.3.peg.2194"/>
<feature type="domain" description="Peptidase M14" evidence="4">
    <location>
        <begin position="2"/>
        <end position="320"/>
    </location>
</feature>
<evidence type="ECO:0000256" key="2">
    <source>
        <dbReference type="ARBA" id="ARBA00005988"/>
    </source>
</evidence>
<dbReference type="Pfam" id="PF00246">
    <property type="entry name" value="Peptidase_M14"/>
    <property type="match status" value="1"/>
</dbReference>
<dbReference type="Proteomes" id="UP000008963">
    <property type="component" value="Chromosome"/>
</dbReference>
<organism evidence="5 6">
    <name type="scientific">Halobacteriovorax marinus (strain ATCC BAA-682 / DSM 15412 / SJ)</name>
    <name type="common">Bacteriovorax marinus</name>
    <dbReference type="NCBI Taxonomy" id="862908"/>
    <lineage>
        <taxon>Bacteria</taxon>
        <taxon>Pseudomonadati</taxon>
        <taxon>Bdellovibrionota</taxon>
        <taxon>Bacteriovoracia</taxon>
        <taxon>Bacteriovoracales</taxon>
        <taxon>Halobacteriovoraceae</taxon>
        <taxon>Halobacteriovorax</taxon>
    </lineage>
</organism>
<keyword evidence="5" id="KW-0645">Protease</keyword>